<proteinExistence type="predicted"/>
<organism evidence="1 2">
    <name type="scientific">Hirundo rustica rustica</name>
    <dbReference type="NCBI Taxonomy" id="333673"/>
    <lineage>
        <taxon>Eukaryota</taxon>
        <taxon>Metazoa</taxon>
        <taxon>Chordata</taxon>
        <taxon>Craniata</taxon>
        <taxon>Vertebrata</taxon>
        <taxon>Euteleostomi</taxon>
        <taxon>Archelosauria</taxon>
        <taxon>Archosauria</taxon>
        <taxon>Dinosauria</taxon>
        <taxon>Saurischia</taxon>
        <taxon>Theropoda</taxon>
        <taxon>Coelurosauria</taxon>
        <taxon>Aves</taxon>
        <taxon>Neognathae</taxon>
        <taxon>Neoaves</taxon>
        <taxon>Telluraves</taxon>
        <taxon>Australaves</taxon>
        <taxon>Passeriformes</taxon>
        <taxon>Sylvioidea</taxon>
        <taxon>Hirundinidae</taxon>
        <taxon>Hirundo</taxon>
    </lineage>
</organism>
<comment type="caution">
    <text evidence="1">The sequence shown here is derived from an EMBL/GenBank/DDBJ whole genome shotgun (WGS) entry which is preliminary data.</text>
</comment>
<dbReference type="AlphaFoldDB" id="A0A3M0KS49"/>
<dbReference type="OrthoDB" id="276744at2759"/>
<evidence type="ECO:0000313" key="2">
    <source>
        <dbReference type="Proteomes" id="UP000269221"/>
    </source>
</evidence>
<evidence type="ECO:0000313" key="1">
    <source>
        <dbReference type="EMBL" id="RMC15983.1"/>
    </source>
</evidence>
<sequence>MASHYCVSNSAASSTPAVIVPMNSALLKLPLQSYIQFWALHQKKDIEELEYVQSRAMELMKGLERKSCGEQLSELRFFHLE</sequence>
<dbReference type="EMBL" id="QRBI01000104">
    <property type="protein sequence ID" value="RMC15983.1"/>
    <property type="molecule type" value="Genomic_DNA"/>
</dbReference>
<name>A0A3M0KS49_HIRRU</name>
<keyword evidence="2" id="KW-1185">Reference proteome</keyword>
<dbReference type="STRING" id="333673.A0A3M0KS49"/>
<dbReference type="Proteomes" id="UP000269221">
    <property type="component" value="Unassembled WGS sequence"/>
</dbReference>
<accession>A0A3M0KS49</accession>
<gene>
    <name evidence="1" type="ORF">DUI87_08190</name>
</gene>
<reference evidence="1 2" key="1">
    <citation type="submission" date="2018-07" db="EMBL/GenBank/DDBJ databases">
        <title>A high quality draft genome assembly of the barn swallow (H. rustica rustica).</title>
        <authorList>
            <person name="Formenti G."/>
            <person name="Chiara M."/>
            <person name="Poveda L."/>
            <person name="Francoijs K.-J."/>
            <person name="Bonisoli-Alquati A."/>
            <person name="Canova L."/>
            <person name="Gianfranceschi L."/>
            <person name="Horner D.S."/>
            <person name="Saino N."/>
        </authorList>
    </citation>
    <scope>NUCLEOTIDE SEQUENCE [LARGE SCALE GENOMIC DNA]</scope>
    <source>
        <strain evidence="1">Chelidonia</strain>
        <tissue evidence="1">Blood</tissue>
    </source>
</reference>
<protein>
    <submittedName>
        <fullName evidence="1">Uncharacterized protein</fullName>
    </submittedName>
</protein>